<reference evidence="2 3" key="1">
    <citation type="submission" date="2019-07" db="EMBL/GenBank/DDBJ databases">
        <title>Genomics analysis of Aphanomyces spp. identifies a new class of oomycete effector associated with host adaptation.</title>
        <authorList>
            <person name="Gaulin E."/>
        </authorList>
    </citation>
    <scope>NUCLEOTIDE SEQUENCE [LARGE SCALE GENOMIC DNA]</scope>
    <source>
        <strain evidence="2 3">ATCC 201684</strain>
    </source>
</reference>
<gene>
    <name evidence="2" type="ORF">Ae201684_003290</name>
</gene>
<comment type="caution">
    <text evidence="2">The sequence shown here is derived from an EMBL/GenBank/DDBJ whole genome shotgun (WGS) entry which is preliminary data.</text>
</comment>
<sequence>MAAVDNKMAVVWFDPTTNEAGGTIFLSGGEIHSMTTVSGLERHLTSRLNLPRRSKSSLTMYGQRLTAGGVSSYLPLLRTNIPRFVLWTRTLPLLIVPPSGKSAVVWVSPARDVAQLKLEVEAMLGIQPSYQRLVFIGRELRSKMSIASTGIQAYSAVRLKMRLRGGGGGFSKPKQSYGFADLGNNDLVKQFGLRSTTSGVADWRLVCYGLNIEGKAPMKNAMLTASRSLPSITLKHSTSRPTRLSVRFACPRSLPSLAAFTSANGALKACGMALGCT</sequence>
<dbReference type="InterPro" id="IPR000626">
    <property type="entry name" value="Ubiquitin-like_dom"/>
</dbReference>
<accession>A0A6G0XMT3</accession>
<proteinExistence type="predicted"/>
<dbReference type="Pfam" id="PF00240">
    <property type="entry name" value="ubiquitin"/>
    <property type="match status" value="1"/>
</dbReference>
<dbReference type="VEuPathDB" id="FungiDB:AeMF1_001567"/>
<dbReference type="Gene3D" id="3.10.20.90">
    <property type="entry name" value="Phosphatidylinositol 3-kinase Catalytic Subunit, Chain A, domain 1"/>
    <property type="match status" value="1"/>
</dbReference>
<evidence type="ECO:0000259" key="1">
    <source>
        <dbReference type="PROSITE" id="PS50053"/>
    </source>
</evidence>
<keyword evidence="3" id="KW-1185">Reference proteome</keyword>
<dbReference type="EMBL" id="VJMJ01000036">
    <property type="protein sequence ID" value="KAF0741611.1"/>
    <property type="molecule type" value="Genomic_DNA"/>
</dbReference>
<dbReference type="InterPro" id="IPR029071">
    <property type="entry name" value="Ubiquitin-like_domsf"/>
</dbReference>
<organism evidence="2 3">
    <name type="scientific">Aphanomyces euteiches</name>
    <dbReference type="NCBI Taxonomy" id="100861"/>
    <lineage>
        <taxon>Eukaryota</taxon>
        <taxon>Sar</taxon>
        <taxon>Stramenopiles</taxon>
        <taxon>Oomycota</taxon>
        <taxon>Saprolegniomycetes</taxon>
        <taxon>Saprolegniales</taxon>
        <taxon>Verrucalvaceae</taxon>
        <taxon>Aphanomyces</taxon>
    </lineage>
</organism>
<name>A0A6G0XMT3_9STRA</name>
<dbReference type="PROSITE" id="PS50053">
    <property type="entry name" value="UBIQUITIN_2"/>
    <property type="match status" value="1"/>
</dbReference>
<feature type="domain" description="Ubiquitin-like" evidence="1">
    <location>
        <begin position="91"/>
        <end position="166"/>
    </location>
</feature>
<protein>
    <recommendedName>
        <fullName evidence="1">Ubiquitin-like domain-containing protein</fullName>
    </recommendedName>
</protein>
<dbReference type="Proteomes" id="UP000481153">
    <property type="component" value="Unassembled WGS sequence"/>
</dbReference>
<dbReference type="AlphaFoldDB" id="A0A6G0XMT3"/>
<dbReference type="CDD" id="cd17039">
    <property type="entry name" value="Ubl_ubiquitin_like"/>
    <property type="match status" value="1"/>
</dbReference>
<evidence type="ECO:0000313" key="2">
    <source>
        <dbReference type="EMBL" id="KAF0741611.1"/>
    </source>
</evidence>
<dbReference type="SUPFAM" id="SSF54236">
    <property type="entry name" value="Ubiquitin-like"/>
    <property type="match status" value="1"/>
</dbReference>
<evidence type="ECO:0000313" key="3">
    <source>
        <dbReference type="Proteomes" id="UP000481153"/>
    </source>
</evidence>